<comment type="caution">
    <text evidence="3">The sequence shown here is derived from an EMBL/GenBank/DDBJ whole genome shotgun (WGS) entry which is preliminary data.</text>
</comment>
<accession>A0AAE4B225</accession>
<gene>
    <name evidence="3" type="ORF">J2S42_007923</name>
</gene>
<feature type="domain" description="GerMN" evidence="2">
    <location>
        <begin position="53"/>
        <end position="156"/>
    </location>
</feature>
<dbReference type="EMBL" id="JAUSUZ010000001">
    <property type="protein sequence ID" value="MDQ0371254.1"/>
    <property type="molecule type" value="Genomic_DNA"/>
</dbReference>
<dbReference type="Pfam" id="PF10646">
    <property type="entry name" value="Germane"/>
    <property type="match status" value="1"/>
</dbReference>
<evidence type="ECO:0000313" key="3">
    <source>
        <dbReference type="EMBL" id="MDQ0371254.1"/>
    </source>
</evidence>
<evidence type="ECO:0000313" key="4">
    <source>
        <dbReference type="Proteomes" id="UP001240236"/>
    </source>
</evidence>
<feature type="region of interest" description="Disordered" evidence="1">
    <location>
        <begin position="19"/>
        <end position="41"/>
    </location>
</feature>
<name>A0AAE4B225_9ACTN</name>
<proteinExistence type="predicted"/>
<dbReference type="PROSITE" id="PS51257">
    <property type="entry name" value="PROKAR_LIPOPROTEIN"/>
    <property type="match status" value="1"/>
</dbReference>
<dbReference type="RefSeq" id="WP_307247881.1">
    <property type="nucleotide sequence ID" value="NZ_JAUSUZ010000001.1"/>
</dbReference>
<sequence length="180" mass="19051">MRRVLPLVPLLLLAGCGIPLDDAPREPDNPRPYRSGTAPAPGVGSAVERLCLVKDDRIVRVQRRLPTTRTAPEQLADLFGGPNAAEQADGYTSALTGGLPAPRLTMDGAAAVVEIGDWTAHGARSDQVLAFGQIVCTLTTRPEVGTVEFTSGGEPISVPRADLSLSDRPLTIVDYDELIT</sequence>
<dbReference type="AlphaFoldDB" id="A0AAE4B225"/>
<dbReference type="Proteomes" id="UP001240236">
    <property type="component" value="Unassembled WGS sequence"/>
</dbReference>
<reference evidence="3 4" key="1">
    <citation type="submission" date="2023-07" db="EMBL/GenBank/DDBJ databases">
        <title>Sequencing the genomes of 1000 actinobacteria strains.</title>
        <authorList>
            <person name="Klenk H.-P."/>
        </authorList>
    </citation>
    <scope>NUCLEOTIDE SEQUENCE [LARGE SCALE GENOMIC DNA]</scope>
    <source>
        <strain evidence="3 4">DSM 44709</strain>
    </source>
</reference>
<feature type="compositionally biased region" description="Basic and acidic residues" evidence="1">
    <location>
        <begin position="22"/>
        <end position="31"/>
    </location>
</feature>
<organism evidence="3 4">
    <name type="scientific">Catenuloplanes indicus</name>
    <dbReference type="NCBI Taxonomy" id="137267"/>
    <lineage>
        <taxon>Bacteria</taxon>
        <taxon>Bacillati</taxon>
        <taxon>Actinomycetota</taxon>
        <taxon>Actinomycetes</taxon>
        <taxon>Micromonosporales</taxon>
        <taxon>Micromonosporaceae</taxon>
        <taxon>Catenuloplanes</taxon>
    </lineage>
</organism>
<protein>
    <recommendedName>
        <fullName evidence="2">GerMN domain-containing protein</fullName>
    </recommendedName>
</protein>
<dbReference type="InterPro" id="IPR019606">
    <property type="entry name" value="GerMN"/>
</dbReference>
<evidence type="ECO:0000259" key="2">
    <source>
        <dbReference type="Pfam" id="PF10646"/>
    </source>
</evidence>
<keyword evidence="4" id="KW-1185">Reference proteome</keyword>
<evidence type="ECO:0000256" key="1">
    <source>
        <dbReference type="SAM" id="MobiDB-lite"/>
    </source>
</evidence>